<comment type="caution">
    <text evidence="1">The sequence shown here is derived from an EMBL/GenBank/DDBJ whole genome shotgun (WGS) entry which is preliminary data.</text>
</comment>
<organism evidence="1 2">
    <name type="scientific">Oceanobacillus sojae</name>
    <dbReference type="NCBI Taxonomy" id="582851"/>
    <lineage>
        <taxon>Bacteria</taxon>
        <taxon>Bacillati</taxon>
        <taxon>Bacillota</taxon>
        <taxon>Bacilli</taxon>
        <taxon>Bacillales</taxon>
        <taxon>Bacillaceae</taxon>
        <taxon>Oceanobacillus</taxon>
    </lineage>
</organism>
<name>A0A511ZQL6_9BACI</name>
<dbReference type="EMBL" id="BJYM01000026">
    <property type="protein sequence ID" value="GEN89679.1"/>
    <property type="molecule type" value="Genomic_DNA"/>
</dbReference>
<dbReference type="AlphaFoldDB" id="A0A511ZQL6"/>
<protein>
    <submittedName>
        <fullName evidence="1">Uncharacterized protein</fullName>
    </submittedName>
</protein>
<gene>
    <name evidence="1" type="ORF">OSO01_44180</name>
</gene>
<reference evidence="1 2" key="1">
    <citation type="submission" date="2019-07" db="EMBL/GenBank/DDBJ databases">
        <title>Whole genome shotgun sequence of Oceanobacillus sojae NBRC 105379.</title>
        <authorList>
            <person name="Hosoyama A."/>
            <person name="Uohara A."/>
            <person name="Ohji S."/>
            <person name="Ichikawa N."/>
        </authorList>
    </citation>
    <scope>NUCLEOTIDE SEQUENCE [LARGE SCALE GENOMIC DNA]</scope>
    <source>
        <strain evidence="1 2">NBRC 105379</strain>
    </source>
</reference>
<evidence type="ECO:0000313" key="2">
    <source>
        <dbReference type="Proteomes" id="UP000321558"/>
    </source>
</evidence>
<proteinExistence type="predicted"/>
<accession>A0A511ZQL6</accession>
<sequence>MNAGRGRAPPAEHRIDCPEYAIDADRAIKGLFFAIRYKIHYQGHKQGQGGEVKTTLGALMAEAGQKDGTPGSPSWQYSI</sequence>
<evidence type="ECO:0000313" key="1">
    <source>
        <dbReference type="EMBL" id="GEN89679.1"/>
    </source>
</evidence>
<dbReference type="Proteomes" id="UP000321558">
    <property type="component" value="Unassembled WGS sequence"/>
</dbReference>
<keyword evidence="2" id="KW-1185">Reference proteome</keyword>